<evidence type="ECO:0000313" key="6">
    <source>
        <dbReference type="EMBL" id="TFK48110.1"/>
    </source>
</evidence>
<dbReference type="GO" id="GO:0006635">
    <property type="term" value="P:fatty acid beta-oxidation"/>
    <property type="evidence" value="ECO:0007669"/>
    <property type="project" value="UniProtKB-UniPathway"/>
</dbReference>
<dbReference type="GO" id="GO:0005739">
    <property type="term" value="C:mitochondrion"/>
    <property type="evidence" value="ECO:0007669"/>
    <property type="project" value="TreeGrafter"/>
</dbReference>
<comment type="similarity">
    <text evidence="2">Belongs to the enoyl-CoA hydratase/isomerase family.</text>
</comment>
<dbReference type="OrthoDB" id="14970at2759"/>
<dbReference type="InterPro" id="IPR001753">
    <property type="entry name" value="Enoyl-CoA_hydra/iso"/>
</dbReference>
<accession>A0A5C3MST5</accession>
<reference evidence="6 7" key="1">
    <citation type="journal article" date="2019" name="Nat. Ecol. Evol.">
        <title>Megaphylogeny resolves global patterns of mushroom evolution.</title>
        <authorList>
            <person name="Varga T."/>
            <person name="Krizsan K."/>
            <person name="Foldi C."/>
            <person name="Dima B."/>
            <person name="Sanchez-Garcia M."/>
            <person name="Sanchez-Ramirez S."/>
            <person name="Szollosi G.J."/>
            <person name="Szarkandi J.G."/>
            <person name="Papp V."/>
            <person name="Albert L."/>
            <person name="Andreopoulos W."/>
            <person name="Angelini C."/>
            <person name="Antonin V."/>
            <person name="Barry K.W."/>
            <person name="Bougher N.L."/>
            <person name="Buchanan P."/>
            <person name="Buyck B."/>
            <person name="Bense V."/>
            <person name="Catcheside P."/>
            <person name="Chovatia M."/>
            <person name="Cooper J."/>
            <person name="Damon W."/>
            <person name="Desjardin D."/>
            <person name="Finy P."/>
            <person name="Geml J."/>
            <person name="Haridas S."/>
            <person name="Hughes K."/>
            <person name="Justo A."/>
            <person name="Karasinski D."/>
            <person name="Kautmanova I."/>
            <person name="Kiss B."/>
            <person name="Kocsube S."/>
            <person name="Kotiranta H."/>
            <person name="LaButti K.M."/>
            <person name="Lechner B.E."/>
            <person name="Liimatainen K."/>
            <person name="Lipzen A."/>
            <person name="Lukacs Z."/>
            <person name="Mihaltcheva S."/>
            <person name="Morgado L.N."/>
            <person name="Niskanen T."/>
            <person name="Noordeloos M.E."/>
            <person name="Ohm R.A."/>
            <person name="Ortiz-Santana B."/>
            <person name="Ovrebo C."/>
            <person name="Racz N."/>
            <person name="Riley R."/>
            <person name="Savchenko A."/>
            <person name="Shiryaev A."/>
            <person name="Soop K."/>
            <person name="Spirin V."/>
            <person name="Szebenyi C."/>
            <person name="Tomsovsky M."/>
            <person name="Tulloss R.E."/>
            <person name="Uehling J."/>
            <person name="Grigoriev I.V."/>
            <person name="Vagvolgyi C."/>
            <person name="Papp T."/>
            <person name="Martin F.M."/>
            <person name="Miettinen O."/>
            <person name="Hibbett D.S."/>
            <person name="Nagy L.G."/>
        </authorList>
    </citation>
    <scope>NUCLEOTIDE SEQUENCE [LARGE SCALE GENOMIC DNA]</scope>
    <source>
        <strain evidence="6 7">OMC1185</strain>
    </source>
</reference>
<gene>
    <name evidence="6" type="ORF">OE88DRAFT_1810797</name>
</gene>
<dbReference type="Proteomes" id="UP000305948">
    <property type="component" value="Unassembled WGS sequence"/>
</dbReference>
<proteinExistence type="inferred from homology"/>
<evidence type="ECO:0000256" key="2">
    <source>
        <dbReference type="ARBA" id="ARBA00005254"/>
    </source>
</evidence>
<keyword evidence="4" id="KW-0443">Lipid metabolism</keyword>
<dbReference type="UniPathway" id="UPA00659"/>
<evidence type="ECO:0000256" key="3">
    <source>
        <dbReference type="ARBA" id="ARBA00022832"/>
    </source>
</evidence>
<evidence type="ECO:0000313" key="7">
    <source>
        <dbReference type="Proteomes" id="UP000305948"/>
    </source>
</evidence>
<dbReference type="Gene3D" id="3.90.226.10">
    <property type="entry name" value="2-enoyl-CoA Hydratase, Chain A, domain 1"/>
    <property type="match status" value="1"/>
</dbReference>
<dbReference type="InterPro" id="IPR014748">
    <property type="entry name" value="Enoyl-CoA_hydra_C"/>
</dbReference>
<dbReference type="AlphaFoldDB" id="A0A5C3MST5"/>
<evidence type="ECO:0000256" key="1">
    <source>
        <dbReference type="ARBA" id="ARBA00005005"/>
    </source>
</evidence>
<organism evidence="6 7">
    <name type="scientific">Heliocybe sulcata</name>
    <dbReference type="NCBI Taxonomy" id="5364"/>
    <lineage>
        <taxon>Eukaryota</taxon>
        <taxon>Fungi</taxon>
        <taxon>Dikarya</taxon>
        <taxon>Basidiomycota</taxon>
        <taxon>Agaricomycotina</taxon>
        <taxon>Agaricomycetes</taxon>
        <taxon>Gloeophyllales</taxon>
        <taxon>Gloeophyllaceae</taxon>
        <taxon>Heliocybe</taxon>
    </lineage>
</organism>
<sequence>MSGDIVVGKYMKASWVGPNVAHVELCRKPVNSFSEEVWTEYGETFDKVSQNLSVHAVVLSSALPKLFTAGLDMNALSSFAEFEQEPARRALQIRPFILAFQDAIGATERCPVPVIAAVHGACIGLGIDILCACDVRYGAANSSYSIKEVDVGLAADIGTLARIGKITGNASLAHELAFTGRDFSASEALQLGLLSKVVPGGREEVTNAALELATQIAQKSPVAVVGTKRLLLHARDNSVQDNLEYTATWNAAMVQAPDMRDTMVGLKTKTRPKYAPLAKPSSKL</sequence>
<keyword evidence="3" id="KW-0276">Fatty acid metabolism</keyword>
<dbReference type="CDD" id="cd06558">
    <property type="entry name" value="crotonase-like"/>
    <property type="match status" value="1"/>
</dbReference>
<keyword evidence="7" id="KW-1185">Reference proteome</keyword>
<keyword evidence="5" id="KW-0413">Isomerase</keyword>
<dbReference type="InterPro" id="IPR029045">
    <property type="entry name" value="ClpP/crotonase-like_dom_sf"/>
</dbReference>
<dbReference type="PANTHER" id="PTHR43149:SF1">
    <property type="entry name" value="DELTA(3,5)-DELTA(2,4)-DIENOYL-COA ISOMERASE, MITOCHONDRIAL"/>
    <property type="match status" value="1"/>
</dbReference>
<protein>
    <submittedName>
        <fullName evidence="6">ClpP/crotonase</fullName>
    </submittedName>
</protein>
<comment type="pathway">
    <text evidence="1">Lipid metabolism; fatty acid beta-oxidation.</text>
</comment>
<dbReference type="EMBL" id="ML213521">
    <property type="protein sequence ID" value="TFK48110.1"/>
    <property type="molecule type" value="Genomic_DNA"/>
</dbReference>
<evidence type="ECO:0000256" key="5">
    <source>
        <dbReference type="ARBA" id="ARBA00023235"/>
    </source>
</evidence>
<dbReference type="GO" id="GO:0051750">
    <property type="term" value="F:delta(3,5)-delta(2,4)-dienoyl-CoA isomerase activity"/>
    <property type="evidence" value="ECO:0007669"/>
    <property type="project" value="TreeGrafter"/>
</dbReference>
<dbReference type="Pfam" id="PF00378">
    <property type="entry name" value="ECH_1"/>
    <property type="match status" value="1"/>
</dbReference>
<evidence type="ECO:0000256" key="4">
    <source>
        <dbReference type="ARBA" id="ARBA00023098"/>
    </source>
</evidence>
<dbReference type="SUPFAM" id="SSF52096">
    <property type="entry name" value="ClpP/crotonase"/>
    <property type="match status" value="1"/>
</dbReference>
<dbReference type="Gene3D" id="1.10.12.10">
    <property type="entry name" value="Lyase 2-enoyl-coa Hydratase, Chain A, domain 2"/>
    <property type="match status" value="1"/>
</dbReference>
<name>A0A5C3MST5_9AGAM</name>
<dbReference type="PANTHER" id="PTHR43149">
    <property type="entry name" value="ENOYL-COA HYDRATASE"/>
    <property type="match status" value="1"/>
</dbReference>
<dbReference type="FunFam" id="1.10.12.10:FF:000004">
    <property type="entry name" value="Delta3,5-delta2,4-dienoyl-CoA isomerase"/>
    <property type="match status" value="1"/>
</dbReference>
<dbReference type="InterPro" id="IPR045002">
    <property type="entry name" value="Ech1-like"/>
</dbReference>
<dbReference type="STRING" id="5364.A0A5C3MST5"/>